<reference evidence="2" key="1">
    <citation type="journal article" date="2017" name="Front. Plant Sci.">
        <title>Climate Clever Clovers: New Paradigm to Reduce the Environmental Footprint of Ruminants by Breeding Low Methanogenic Forages Utilizing Haplotype Variation.</title>
        <authorList>
            <person name="Kaur P."/>
            <person name="Appels R."/>
            <person name="Bayer P.E."/>
            <person name="Keeble-Gagnere G."/>
            <person name="Wang J."/>
            <person name="Hirakawa H."/>
            <person name="Shirasawa K."/>
            <person name="Vercoe P."/>
            <person name="Stefanova K."/>
            <person name="Durmic Z."/>
            <person name="Nichols P."/>
            <person name="Revell C."/>
            <person name="Isobe S.N."/>
            <person name="Edwards D."/>
            <person name="Erskine W."/>
        </authorList>
    </citation>
    <scope>NUCLEOTIDE SEQUENCE [LARGE SCALE GENOMIC DNA]</scope>
    <source>
        <strain evidence="2">cv. Daliak</strain>
    </source>
</reference>
<name>A0A2Z6MU05_TRISU</name>
<evidence type="ECO:0000313" key="2">
    <source>
        <dbReference type="Proteomes" id="UP000242715"/>
    </source>
</evidence>
<dbReference type="Proteomes" id="UP000242715">
    <property type="component" value="Unassembled WGS sequence"/>
</dbReference>
<protein>
    <submittedName>
        <fullName evidence="1">Uncharacterized protein</fullName>
    </submittedName>
</protein>
<keyword evidence="2" id="KW-1185">Reference proteome</keyword>
<evidence type="ECO:0000313" key="1">
    <source>
        <dbReference type="EMBL" id="GAU22399.1"/>
    </source>
</evidence>
<accession>A0A2Z6MU05</accession>
<gene>
    <name evidence="1" type="ORF">TSUD_122850</name>
</gene>
<dbReference type="AlphaFoldDB" id="A0A2Z6MU05"/>
<proteinExistence type="predicted"/>
<organism evidence="1 2">
    <name type="scientific">Trifolium subterraneum</name>
    <name type="common">Subterranean clover</name>
    <dbReference type="NCBI Taxonomy" id="3900"/>
    <lineage>
        <taxon>Eukaryota</taxon>
        <taxon>Viridiplantae</taxon>
        <taxon>Streptophyta</taxon>
        <taxon>Embryophyta</taxon>
        <taxon>Tracheophyta</taxon>
        <taxon>Spermatophyta</taxon>
        <taxon>Magnoliopsida</taxon>
        <taxon>eudicotyledons</taxon>
        <taxon>Gunneridae</taxon>
        <taxon>Pentapetalae</taxon>
        <taxon>rosids</taxon>
        <taxon>fabids</taxon>
        <taxon>Fabales</taxon>
        <taxon>Fabaceae</taxon>
        <taxon>Papilionoideae</taxon>
        <taxon>50 kb inversion clade</taxon>
        <taxon>NPAAA clade</taxon>
        <taxon>Hologalegina</taxon>
        <taxon>IRL clade</taxon>
        <taxon>Trifolieae</taxon>
        <taxon>Trifolium</taxon>
    </lineage>
</organism>
<dbReference type="EMBL" id="DF973247">
    <property type="protein sequence ID" value="GAU22399.1"/>
    <property type="molecule type" value="Genomic_DNA"/>
</dbReference>
<sequence length="56" mass="6447">MLPIQHQSEDYDYDDRVTYLDSLCSDCDCCGGVEKSGWWSGDVQCGVEKAQRRREL</sequence>